<evidence type="ECO:0000313" key="2">
    <source>
        <dbReference type="Proteomes" id="UP001335648"/>
    </source>
</evidence>
<gene>
    <name evidence="1" type="ORF">CesoFtcFv8_024234</name>
</gene>
<keyword evidence="2" id="KW-1185">Reference proteome</keyword>
<dbReference type="AlphaFoldDB" id="A0AAN8B684"/>
<dbReference type="Proteomes" id="UP001335648">
    <property type="component" value="Unassembled WGS sequence"/>
</dbReference>
<accession>A0AAN8B684</accession>
<comment type="caution">
    <text evidence="1">The sequence shown here is derived from an EMBL/GenBank/DDBJ whole genome shotgun (WGS) entry which is preliminary data.</text>
</comment>
<organism evidence="1 2">
    <name type="scientific">Champsocephalus esox</name>
    <name type="common">pike icefish</name>
    <dbReference type="NCBI Taxonomy" id="159716"/>
    <lineage>
        <taxon>Eukaryota</taxon>
        <taxon>Metazoa</taxon>
        <taxon>Chordata</taxon>
        <taxon>Craniata</taxon>
        <taxon>Vertebrata</taxon>
        <taxon>Euteleostomi</taxon>
        <taxon>Actinopterygii</taxon>
        <taxon>Neopterygii</taxon>
        <taxon>Teleostei</taxon>
        <taxon>Neoteleostei</taxon>
        <taxon>Acanthomorphata</taxon>
        <taxon>Eupercaria</taxon>
        <taxon>Perciformes</taxon>
        <taxon>Notothenioidei</taxon>
        <taxon>Channichthyidae</taxon>
        <taxon>Champsocephalus</taxon>
    </lineage>
</organism>
<name>A0AAN8B684_9TELE</name>
<reference evidence="1 2" key="1">
    <citation type="journal article" date="2023" name="Mol. Biol. Evol.">
        <title>Genomics of Secondarily Temperate Adaptation in the Only Non-Antarctic Icefish.</title>
        <authorList>
            <person name="Rivera-Colon A.G."/>
            <person name="Rayamajhi N."/>
            <person name="Minhas B.F."/>
            <person name="Madrigal G."/>
            <person name="Bilyk K.T."/>
            <person name="Yoon V."/>
            <person name="Hune M."/>
            <person name="Gregory S."/>
            <person name="Cheng C.H.C."/>
            <person name="Catchen J.M."/>
        </authorList>
    </citation>
    <scope>NUCLEOTIDE SEQUENCE [LARGE SCALE GENOMIC DNA]</scope>
    <source>
        <strain evidence="1">JC2023a</strain>
    </source>
</reference>
<sequence length="99" mass="11224">MVGLSSSHLLVRSTLLQRALLRLTPPLHRATAAAARAENSLQQRHSLLVIDLSHVGYLKTGGYLREIEEQLRHSCVVELFCLFFWRAFVLPGKRKSEQS</sequence>
<protein>
    <submittedName>
        <fullName evidence="1">Uncharacterized protein</fullName>
    </submittedName>
</protein>
<evidence type="ECO:0000313" key="1">
    <source>
        <dbReference type="EMBL" id="KAK5878862.1"/>
    </source>
</evidence>
<proteinExistence type="predicted"/>
<dbReference type="EMBL" id="JAULUE010002065">
    <property type="protein sequence ID" value="KAK5878862.1"/>
    <property type="molecule type" value="Genomic_DNA"/>
</dbReference>